<accession>A0A0A9ESR2</accession>
<feature type="transmembrane region" description="Helical" evidence="2">
    <location>
        <begin position="247"/>
        <end position="267"/>
    </location>
</feature>
<organism evidence="3">
    <name type="scientific">Arundo donax</name>
    <name type="common">Giant reed</name>
    <name type="synonym">Donax arundinaceus</name>
    <dbReference type="NCBI Taxonomy" id="35708"/>
    <lineage>
        <taxon>Eukaryota</taxon>
        <taxon>Viridiplantae</taxon>
        <taxon>Streptophyta</taxon>
        <taxon>Embryophyta</taxon>
        <taxon>Tracheophyta</taxon>
        <taxon>Spermatophyta</taxon>
        <taxon>Magnoliopsida</taxon>
        <taxon>Liliopsida</taxon>
        <taxon>Poales</taxon>
        <taxon>Poaceae</taxon>
        <taxon>PACMAD clade</taxon>
        <taxon>Arundinoideae</taxon>
        <taxon>Arundineae</taxon>
        <taxon>Arundo</taxon>
    </lineage>
</organism>
<reference evidence="3" key="1">
    <citation type="submission" date="2014-09" db="EMBL/GenBank/DDBJ databases">
        <authorList>
            <person name="Magalhaes I.L.F."/>
            <person name="Oliveira U."/>
            <person name="Santos F.R."/>
            <person name="Vidigal T.H.D.A."/>
            <person name="Brescovit A.D."/>
            <person name="Santos A.J."/>
        </authorList>
    </citation>
    <scope>NUCLEOTIDE SEQUENCE</scope>
    <source>
        <tissue evidence="3">Shoot tissue taken approximately 20 cm above the soil surface</tissue>
    </source>
</reference>
<keyword evidence="2" id="KW-0472">Membrane</keyword>
<dbReference type="AlphaFoldDB" id="A0A0A9ESR2"/>
<protein>
    <submittedName>
        <fullName evidence="3">Uncharacterized protein</fullName>
    </submittedName>
</protein>
<reference evidence="3" key="2">
    <citation type="journal article" date="2015" name="Data Brief">
        <title>Shoot transcriptome of the giant reed, Arundo donax.</title>
        <authorList>
            <person name="Barrero R.A."/>
            <person name="Guerrero F.D."/>
            <person name="Moolhuijzen P."/>
            <person name="Goolsby J.A."/>
            <person name="Tidwell J."/>
            <person name="Bellgard S.E."/>
            <person name="Bellgard M.I."/>
        </authorList>
    </citation>
    <scope>NUCLEOTIDE SEQUENCE</scope>
    <source>
        <tissue evidence="3">Shoot tissue taken approximately 20 cm above the soil surface</tissue>
    </source>
</reference>
<feature type="compositionally biased region" description="Polar residues" evidence="1">
    <location>
        <begin position="166"/>
        <end position="178"/>
    </location>
</feature>
<evidence type="ECO:0000313" key="3">
    <source>
        <dbReference type="EMBL" id="JAE03790.1"/>
    </source>
</evidence>
<sequence length="282" mass="31470">MFGLSNFVPILFGSKQLCSELERIQDALCGWSYKNNSVFGESPGASSDLCERRKLQSAAMSGFLIDIGWLIRKPTPEEFKNVLSLTNIQRWICMLKFLIQNDFISVLEIIVKSVDNIVGSEILSNLERGRLEDHVAAFLGYVSHARNIVDHRAKHDKESQLETRWVNDNSPNQPSLDTSVPLAKNDTGPGGDYDLVSTNADCREEDTVPLVTKDVSHRQCCHPDMNTRWLKPSLVITFPGGATRMRLLTTVVVAAVLCFTAFVVLFHPHRVGVGAAPVKRYL</sequence>
<feature type="region of interest" description="Disordered" evidence="1">
    <location>
        <begin position="159"/>
        <end position="186"/>
    </location>
</feature>
<keyword evidence="2" id="KW-0812">Transmembrane</keyword>
<evidence type="ECO:0000256" key="1">
    <source>
        <dbReference type="SAM" id="MobiDB-lite"/>
    </source>
</evidence>
<proteinExistence type="predicted"/>
<evidence type="ECO:0000256" key="2">
    <source>
        <dbReference type="SAM" id="Phobius"/>
    </source>
</evidence>
<keyword evidence="2" id="KW-1133">Transmembrane helix</keyword>
<name>A0A0A9ESR2_ARUDO</name>
<dbReference type="EMBL" id="GBRH01194106">
    <property type="protein sequence ID" value="JAE03790.1"/>
    <property type="molecule type" value="Transcribed_RNA"/>
</dbReference>